<feature type="compositionally biased region" description="Basic and acidic residues" evidence="1">
    <location>
        <begin position="337"/>
        <end position="352"/>
    </location>
</feature>
<organism evidence="3 4">
    <name type="scientific">Senna tora</name>
    <dbReference type="NCBI Taxonomy" id="362788"/>
    <lineage>
        <taxon>Eukaryota</taxon>
        <taxon>Viridiplantae</taxon>
        <taxon>Streptophyta</taxon>
        <taxon>Embryophyta</taxon>
        <taxon>Tracheophyta</taxon>
        <taxon>Spermatophyta</taxon>
        <taxon>Magnoliopsida</taxon>
        <taxon>eudicotyledons</taxon>
        <taxon>Gunneridae</taxon>
        <taxon>Pentapetalae</taxon>
        <taxon>rosids</taxon>
        <taxon>fabids</taxon>
        <taxon>Fabales</taxon>
        <taxon>Fabaceae</taxon>
        <taxon>Caesalpinioideae</taxon>
        <taxon>Cassia clade</taxon>
        <taxon>Senna</taxon>
    </lineage>
</organism>
<dbReference type="Proteomes" id="UP000634136">
    <property type="component" value="Unassembled WGS sequence"/>
</dbReference>
<feature type="region of interest" description="Disordered" evidence="1">
    <location>
        <begin position="263"/>
        <end position="402"/>
    </location>
</feature>
<sequence>MASKAIVKRKASSSPTKKPKLFLDEAAKTRFEDNFNDRGICTPREMFSLMGWRLFLAIKEKVYPALVKESYANLSFSDLDGEIVGKSMLRGKKIDLTMRNLRTWTGLKEGDFKRYSTKEPISMEAYSHDKAVKKITGSISGEFILGQLGVIECLMAHVLSQMILPTAGTSNDPSNFGIFLMWCVLKGWEPDLAFIILNHMKDTLARPNADLPYGSLITIIAIYRGVVYVHDDFYEAATQAIYDSRLILNMSYRKIDGVWVKIGKPKSEPGEGTSKRKMNVKHGRQPLKTAGRRKSSRLLKKESPTPSSPIQVSEEDKVTEEVDSDATMYSDSPTPPEKTEDTMHSSSSDKKPRLVNPVPVTSQPSATDPPSDHEPDLTKQPPYTTSPKTSASSPEPTPALLTPLADISAHLRSLTAQVTTALEEIQELKTLVTEISCTNGNAGHPEPSTATPSSAP</sequence>
<keyword evidence="4" id="KW-1185">Reference proteome</keyword>
<dbReference type="InterPro" id="IPR046796">
    <property type="entry name" value="Transposase_32_dom"/>
</dbReference>
<reference evidence="3" key="1">
    <citation type="submission" date="2020-09" db="EMBL/GenBank/DDBJ databases">
        <title>Genome-Enabled Discovery of Anthraquinone Biosynthesis in Senna tora.</title>
        <authorList>
            <person name="Kang S.-H."/>
            <person name="Pandey R.P."/>
            <person name="Lee C.-M."/>
            <person name="Sim J.-S."/>
            <person name="Jeong J.-T."/>
            <person name="Choi B.-S."/>
            <person name="Jung M."/>
            <person name="Ginzburg D."/>
            <person name="Zhao K."/>
            <person name="Won S.Y."/>
            <person name="Oh T.-J."/>
            <person name="Yu Y."/>
            <person name="Kim N.-H."/>
            <person name="Lee O.R."/>
            <person name="Lee T.-H."/>
            <person name="Bashyal P."/>
            <person name="Kim T.-S."/>
            <person name="Lee W.-H."/>
            <person name="Kawkins C."/>
            <person name="Kim C.-K."/>
            <person name="Kim J.S."/>
            <person name="Ahn B.O."/>
            <person name="Rhee S.Y."/>
            <person name="Sohng J.K."/>
        </authorList>
    </citation>
    <scope>NUCLEOTIDE SEQUENCE</scope>
    <source>
        <tissue evidence="3">Leaf</tissue>
    </source>
</reference>
<gene>
    <name evidence="3" type="ORF">G2W53_028861</name>
</gene>
<proteinExistence type="predicted"/>
<accession>A0A834T6N5</accession>
<name>A0A834T6N5_9FABA</name>
<feature type="compositionally biased region" description="Polar residues" evidence="1">
    <location>
        <begin position="381"/>
        <end position="394"/>
    </location>
</feature>
<evidence type="ECO:0000313" key="4">
    <source>
        <dbReference type="Proteomes" id="UP000634136"/>
    </source>
</evidence>
<comment type="caution">
    <text evidence="3">The sequence shown here is derived from an EMBL/GenBank/DDBJ whole genome shotgun (WGS) entry which is preliminary data.</text>
</comment>
<dbReference type="EMBL" id="JAAIUW010000009">
    <property type="protein sequence ID" value="KAF7814892.1"/>
    <property type="molecule type" value="Genomic_DNA"/>
</dbReference>
<feature type="domain" description="Putative plant transposon protein" evidence="2">
    <location>
        <begin position="50"/>
        <end position="226"/>
    </location>
</feature>
<dbReference type="OrthoDB" id="848707at2759"/>
<evidence type="ECO:0000256" key="1">
    <source>
        <dbReference type="SAM" id="MobiDB-lite"/>
    </source>
</evidence>
<feature type="compositionally biased region" description="Basic residues" evidence="1">
    <location>
        <begin position="275"/>
        <end position="298"/>
    </location>
</feature>
<feature type="compositionally biased region" description="Polar residues" evidence="1">
    <location>
        <begin position="359"/>
        <end position="368"/>
    </location>
</feature>
<evidence type="ECO:0000313" key="3">
    <source>
        <dbReference type="EMBL" id="KAF7814892.1"/>
    </source>
</evidence>
<dbReference type="AlphaFoldDB" id="A0A834T6N5"/>
<protein>
    <recommendedName>
        <fullName evidence="2">Putative plant transposon protein domain-containing protein</fullName>
    </recommendedName>
</protein>
<evidence type="ECO:0000259" key="2">
    <source>
        <dbReference type="Pfam" id="PF20167"/>
    </source>
</evidence>
<dbReference type="Pfam" id="PF20167">
    <property type="entry name" value="Transposase_32"/>
    <property type="match status" value="1"/>
</dbReference>